<sequence length="196" mass="22605">MAARAWNGPGDVAAEHYDPFRQRKGQRDRYVMLSPNNTTFWNEKRVAFFDSLELPPRTRVQLEVTVCLGKYYEEFRQLMEPSGWRLREAVGRQFHARKVPGLRPAIARRVQLRETSVRHARDRVGERPDSLLSGQRPAGRRAAHGRQPTPAGRRRSGALAAAEADYERHCRQARALAEEHFDARRIVARVLERALE</sequence>
<dbReference type="EMBL" id="VBOT01000167">
    <property type="protein sequence ID" value="TMQ47764.1"/>
    <property type="molecule type" value="Genomic_DNA"/>
</dbReference>
<dbReference type="AlphaFoldDB" id="A0A538S8R0"/>
<reference evidence="2 3" key="1">
    <citation type="journal article" date="2019" name="Nat. Microbiol.">
        <title>Mediterranean grassland soil C-N compound turnover is dependent on rainfall and depth, and is mediated by genomically divergent microorganisms.</title>
        <authorList>
            <person name="Diamond S."/>
            <person name="Andeer P.F."/>
            <person name="Li Z."/>
            <person name="Crits-Christoph A."/>
            <person name="Burstein D."/>
            <person name="Anantharaman K."/>
            <person name="Lane K.R."/>
            <person name="Thomas B.C."/>
            <person name="Pan C."/>
            <person name="Northen T.R."/>
            <person name="Banfield J.F."/>
        </authorList>
    </citation>
    <scope>NUCLEOTIDE SEQUENCE [LARGE SCALE GENOMIC DNA]</scope>
    <source>
        <strain evidence="2">WS_3</strain>
    </source>
</reference>
<evidence type="ECO:0000256" key="1">
    <source>
        <dbReference type="SAM" id="MobiDB-lite"/>
    </source>
</evidence>
<comment type="caution">
    <text evidence="2">The sequence shown here is derived from an EMBL/GenBank/DDBJ whole genome shotgun (WGS) entry which is preliminary data.</text>
</comment>
<protein>
    <submittedName>
        <fullName evidence="2">Uncharacterized protein</fullName>
    </submittedName>
</protein>
<evidence type="ECO:0000313" key="2">
    <source>
        <dbReference type="EMBL" id="TMQ47764.1"/>
    </source>
</evidence>
<proteinExistence type="predicted"/>
<accession>A0A538S8R0</accession>
<evidence type="ECO:0000313" key="3">
    <source>
        <dbReference type="Proteomes" id="UP000320184"/>
    </source>
</evidence>
<name>A0A538S8R0_UNCEI</name>
<dbReference type="Proteomes" id="UP000320184">
    <property type="component" value="Unassembled WGS sequence"/>
</dbReference>
<feature type="compositionally biased region" description="Basic and acidic residues" evidence="1">
    <location>
        <begin position="117"/>
        <end position="129"/>
    </location>
</feature>
<gene>
    <name evidence="2" type="ORF">E6K73_13200</name>
</gene>
<organism evidence="2 3">
    <name type="scientific">Eiseniibacteriota bacterium</name>
    <dbReference type="NCBI Taxonomy" id="2212470"/>
    <lineage>
        <taxon>Bacteria</taxon>
        <taxon>Candidatus Eiseniibacteriota</taxon>
    </lineage>
</organism>
<feature type="region of interest" description="Disordered" evidence="1">
    <location>
        <begin position="117"/>
        <end position="160"/>
    </location>
</feature>